<dbReference type="GO" id="GO:0016887">
    <property type="term" value="F:ATP hydrolysis activity"/>
    <property type="evidence" value="ECO:0007669"/>
    <property type="project" value="InterPro"/>
</dbReference>
<dbReference type="InterPro" id="IPR011990">
    <property type="entry name" value="TPR-like_helical_dom_sf"/>
</dbReference>
<dbReference type="InterPro" id="IPR049945">
    <property type="entry name" value="AAA_22"/>
</dbReference>
<protein>
    <submittedName>
        <fullName evidence="2">MSHA biogenesis protein mshM</fullName>
    </submittedName>
</protein>
<reference evidence="2 3" key="2">
    <citation type="submission" date="2015-01" db="EMBL/GenBank/DDBJ databases">
        <authorList>
            <consortium name="NBRP consortium"/>
            <person name="Sawabe T."/>
            <person name="Meirelles P."/>
            <person name="Feng G."/>
            <person name="Sayaka M."/>
            <person name="Hattori M."/>
            <person name="Ohkuma M."/>
        </authorList>
    </citation>
    <scope>NUCLEOTIDE SEQUENCE [LARGE SCALE GENOMIC DNA]</scope>
    <source>
        <strain evidence="3">JCM 19241</strain>
    </source>
</reference>
<sequence length="655" mass="72612">MYLTQFGFEQAPFSLTPNTQLFHGLPPHYEAIQTVMSALNMGEGVVKLTGEVGTGKTMVCRMLIEQLENDFALVYLPNPVLDGDGLRFAIANELGLEATDPHRLVDQIQAKLVELREQGKPAIALIDEAQALSDEALETIRLFGNLETVTDKLLQIVLIGQPELDERLQQHHLRQFRQRITFSARLRSLSLEEAVAYIDHRISVSGGDTNVFKLSQKKAIWRAASGIPRIINQLCHKALLLAVSTNKQKVINQHLFDAMKDTYVVQKPKVQNAIFMGVATGMSVVNSALTKLAQQEKQGASNIERAEIPKLKKTSPVVWIIGGFSLSLALGGFAVSQQQTLIQNEQNDLVTTSVMLAPIENAAVINSPTKSPVQTDSVSLYQAPKEAVTRVQVAEEKVVSPTKPVTKTQKQEVTPKPVVAKAEPVKAKPVVQAKPIPEPILIAKVETKPEQEQMKVEQVELTAEQLAEKSIARAEKALNANDARTAFSEYNKALKLVPTDEKTRQKLAAIYYGRKDTRRAVNLLQQGIRLNEKSEALRLALAKLLIKEQQPEAALSSLSYMPDNASEEYLALRAGLAQQTKNVEIAEESYKELSERDPSNARWWLGLAIQQERQLEYADAKESYTKALGLVGISKQTQAFIRDRLQLLNSLEGEE</sequence>
<dbReference type="STRING" id="1481914.JCM19241_4587"/>
<dbReference type="AlphaFoldDB" id="A0A0B8QTD7"/>
<dbReference type="Gene3D" id="3.40.50.300">
    <property type="entry name" value="P-loop containing nucleotide triphosphate hydrolases"/>
    <property type="match status" value="1"/>
</dbReference>
<feature type="domain" description="AAA+ ATPase" evidence="1">
    <location>
        <begin position="42"/>
        <end position="184"/>
    </location>
</feature>
<evidence type="ECO:0000313" key="3">
    <source>
        <dbReference type="Proteomes" id="UP000031666"/>
    </source>
</evidence>
<organism evidence="2 3">
    <name type="scientific">Vibrio ishigakensis</name>
    <dbReference type="NCBI Taxonomy" id="1481914"/>
    <lineage>
        <taxon>Bacteria</taxon>
        <taxon>Pseudomonadati</taxon>
        <taxon>Pseudomonadota</taxon>
        <taxon>Gammaproteobacteria</taxon>
        <taxon>Vibrionales</taxon>
        <taxon>Vibrionaceae</taxon>
        <taxon>Vibrio</taxon>
    </lineage>
</organism>
<dbReference type="SUPFAM" id="SSF48452">
    <property type="entry name" value="TPR-like"/>
    <property type="match status" value="1"/>
</dbReference>
<dbReference type="PANTHER" id="PTHR35894:SF7">
    <property type="entry name" value="GENERAL SECRETION PATHWAY PROTEIN A-RELATED"/>
    <property type="match status" value="1"/>
</dbReference>
<dbReference type="Proteomes" id="UP000031666">
    <property type="component" value="Unassembled WGS sequence"/>
</dbReference>
<dbReference type="InterPro" id="IPR019734">
    <property type="entry name" value="TPR_rpt"/>
</dbReference>
<dbReference type="InterPro" id="IPR027417">
    <property type="entry name" value="P-loop_NTPase"/>
</dbReference>
<proteinExistence type="predicted"/>
<dbReference type="Gene3D" id="1.25.40.10">
    <property type="entry name" value="Tetratricopeptide repeat domain"/>
    <property type="match status" value="2"/>
</dbReference>
<dbReference type="CDD" id="cd00009">
    <property type="entry name" value="AAA"/>
    <property type="match status" value="1"/>
</dbReference>
<comment type="caution">
    <text evidence="2">The sequence shown here is derived from an EMBL/GenBank/DDBJ whole genome shotgun (WGS) entry which is preliminary data.</text>
</comment>
<accession>A0A0B8QTD7</accession>
<dbReference type="InterPro" id="IPR052026">
    <property type="entry name" value="ExeA_AAA_ATPase_DNA-bind"/>
</dbReference>
<name>A0A0B8QTD7_9VIBR</name>
<gene>
    <name evidence="2" type="ORF">JCM19241_4587</name>
</gene>
<dbReference type="InterPro" id="IPR003593">
    <property type="entry name" value="AAA+_ATPase"/>
</dbReference>
<dbReference type="SMART" id="SM00382">
    <property type="entry name" value="AAA"/>
    <property type="match status" value="1"/>
</dbReference>
<dbReference type="EMBL" id="BBSC01000009">
    <property type="protein sequence ID" value="GAM77464.1"/>
    <property type="molecule type" value="Genomic_DNA"/>
</dbReference>
<dbReference type="PANTHER" id="PTHR35894">
    <property type="entry name" value="GENERAL SECRETION PATHWAY PROTEIN A-RELATED"/>
    <property type="match status" value="1"/>
</dbReference>
<dbReference type="SUPFAM" id="SSF52540">
    <property type="entry name" value="P-loop containing nucleoside triphosphate hydrolases"/>
    <property type="match status" value="1"/>
</dbReference>
<dbReference type="SMART" id="SM00028">
    <property type="entry name" value="TPR"/>
    <property type="match status" value="4"/>
</dbReference>
<reference evidence="2 3" key="1">
    <citation type="submission" date="2015-01" db="EMBL/GenBank/DDBJ databases">
        <title>Vibrio sp. C94 JCM 19241 whole genome shotgun sequence.</title>
        <authorList>
            <person name="Sawabe T."/>
            <person name="Meirelles P."/>
            <person name="Feng G."/>
            <person name="Sayaka M."/>
            <person name="Hattori M."/>
            <person name="Ohkuma M."/>
        </authorList>
    </citation>
    <scope>NUCLEOTIDE SEQUENCE [LARGE SCALE GENOMIC DNA]</scope>
    <source>
        <strain evidence="3">JCM 19241</strain>
    </source>
</reference>
<evidence type="ECO:0000313" key="2">
    <source>
        <dbReference type="EMBL" id="GAM77464.1"/>
    </source>
</evidence>
<dbReference type="Pfam" id="PF13401">
    <property type="entry name" value="AAA_22"/>
    <property type="match status" value="1"/>
</dbReference>
<evidence type="ECO:0000259" key="1">
    <source>
        <dbReference type="SMART" id="SM00382"/>
    </source>
</evidence>